<organism evidence="2 3">
    <name type="scientific">Penicillium chermesinum</name>
    <dbReference type="NCBI Taxonomy" id="63820"/>
    <lineage>
        <taxon>Eukaryota</taxon>
        <taxon>Fungi</taxon>
        <taxon>Dikarya</taxon>
        <taxon>Ascomycota</taxon>
        <taxon>Pezizomycotina</taxon>
        <taxon>Eurotiomycetes</taxon>
        <taxon>Eurotiomycetidae</taxon>
        <taxon>Eurotiales</taxon>
        <taxon>Aspergillaceae</taxon>
        <taxon>Penicillium</taxon>
    </lineage>
</organism>
<reference evidence="2" key="2">
    <citation type="journal article" date="2023" name="IMA Fungus">
        <title>Comparative genomic study of the Penicillium genus elucidates a diverse pangenome and 15 lateral gene transfer events.</title>
        <authorList>
            <person name="Petersen C."/>
            <person name="Sorensen T."/>
            <person name="Nielsen M.R."/>
            <person name="Sondergaard T.E."/>
            <person name="Sorensen J.L."/>
            <person name="Fitzpatrick D.A."/>
            <person name="Frisvad J.C."/>
            <person name="Nielsen K.L."/>
        </authorList>
    </citation>
    <scope>NUCLEOTIDE SEQUENCE</scope>
    <source>
        <strain evidence="2">IBT 19713</strain>
    </source>
</reference>
<dbReference type="CDD" id="cd11069">
    <property type="entry name" value="CYP_FUM15-like"/>
    <property type="match status" value="1"/>
</dbReference>
<dbReference type="GO" id="GO:0043386">
    <property type="term" value="P:mycotoxin biosynthetic process"/>
    <property type="evidence" value="ECO:0007669"/>
    <property type="project" value="UniProtKB-ARBA"/>
</dbReference>
<accession>A0A9W9NU10</accession>
<comment type="caution">
    <text evidence="2">The sequence shown here is derived from an EMBL/GenBank/DDBJ whole genome shotgun (WGS) entry which is preliminary data.</text>
</comment>
<keyword evidence="3" id="KW-1185">Reference proteome</keyword>
<dbReference type="RefSeq" id="XP_058329558.1">
    <property type="nucleotide sequence ID" value="XM_058476668.1"/>
</dbReference>
<evidence type="ECO:0000313" key="3">
    <source>
        <dbReference type="Proteomes" id="UP001150941"/>
    </source>
</evidence>
<dbReference type="OrthoDB" id="1470350at2759"/>
<dbReference type="InterPro" id="IPR002401">
    <property type="entry name" value="Cyt_P450_E_grp-I"/>
</dbReference>
<dbReference type="SUPFAM" id="SSF48264">
    <property type="entry name" value="Cytochrome P450"/>
    <property type="match status" value="1"/>
</dbReference>
<evidence type="ECO:0000313" key="2">
    <source>
        <dbReference type="EMBL" id="KAJ5226147.1"/>
    </source>
</evidence>
<dbReference type="EMBL" id="JAPQKS010000005">
    <property type="protein sequence ID" value="KAJ5226147.1"/>
    <property type="molecule type" value="Genomic_DNA"/>
</dbReference>
<dbReference type="AlphaFoldDB" id="A0A9W9NU10"/>
<dbReference type="GO" id="GO:0004497">
    <property type="term" value="F:monooxygenase activity"/>
    <property type="evidence" value="ECO:0007669"/>
    <property type="project" value="InterPro"/>
</dbReference>
<reference evidence="2" key="1">
    <citation type="submission" date="2022-11" db="EMBL/GenBank/DDBJ databases">
        <authorList>
            <person name="Petersen C."/>
        </authorList>
    </citation>
    <scope>NUCLEOTIDE SEQUENCE</scope>
    <source>
        <strain evidence="2">IBT 19713</strain>
    </source>
</reference>
<keyword evidence="1" id="KW-0479">Metal-binding</keyword>
<sequence>MGQISDNIPLLYLGILAAVYLKPEYAIYDSRVITVLLFFTIINVSRAIYQLILYPSYFTPLRDIQTPPGRTLLRGNTDSWFLDTPHARMKEWVKALPNEGLIRYYTVGNFERLTVTSAKALSELLVTKSYEFVKPALTRRALGRAVGYGMLTAEGDDHRWQRKSLMPAFAYRHIKDLYPIFWSKSIEMVRLMRKDLAATTDGVLTVKDYASRATLDIIGVAGMGHDFDSLQNPDNPLNAAYQRIFQDRGLLTKLTFMATVFFGDNILLRNLPTSRAKAVDESGAYIRNVARQMIEGAKAKLADPNADHGVDIISVAIQSGTFDEDNLVEQVMTFLAAGHETTSTALQWSIYALSKNQDVQARLREEVRANLPSILIDNPQAIDATTIDNLPYLHAVCNEVLRFHPSVPMTVREAATDTTLVGKHIPKGTRFVISPELVNHMTEFWGPDANEFNPDRWMGPGKANTGGATNNYAFLSFIHGPRSCIGQGFSKSELACLVAAVVGSFAFELQDPNAKLEVREGATAAPRDGVVVKATALEGW</sequence>
<gene>
    <name evidence="2" type="ORF">N7468_007372</name>
</gene>
<evidence type="ECO:0008006" key="4">
    <source>
        <dbReference type="Google" id="ProtNLM"/>
    </source>
</evidence>
<dbReference type="PANTHER" id="PTHR24305:SF227">
    <property type="entry name" value="P450, PUTATIVE (EUROFUNG)-RELATED"/>
    <property type="match status" value="1"/>
</dbReference>
<dbReference type="GO" id="GO:0005506">
    <property type="term" value="F:iron ion binding"/>
    <property type="evidence" value="ECO:0007669"/>
    <property type="project" value="InterPro"/>
</dbReference>
<comment type="cofactor">
    <cofactor evidence="1">
        <name>heme</name>
        <dbReference type="ChEBI" id="CHEBI:30413"/>
    </cofactor>
</comment>
<dbReference type="GO" id="GO:0020037">
    <property type="term" value="F:heme binding"/>
    <property type="evidence" value="ECO:0007669"/>
    <property type="project" value="InterPro"/>
</dbReference>
<keyword evidence="1" id="KW-0349">Heme</keyword>
<dbReference type="GO" id="GO:0016705">
    <property type="term" value="F:oxidoreductase activity, acting on paired donors, with incorporation or reduction of molecular oxygen"/>
    <property type="evidence" value="ECO:0007669"/>
    <property type="project" value="InterPro"/>
</dbReference>
<dbReference type="PRINTS" id="PR00463">
    <property type="entry name" value="EP450I"/>
</dbReference>
<feature type="binding site" description="axial binding residue" evidence="1">
    <location>
        <position position="484"/>
    </location>
    <ligand>
        <name>heme</name>
        <dbReference type="ChEBI" id="CHEBI:30413"/>
    </ligand>
    <ligandPart>
        <name>Fe</name>
        <dbReference type="ChEBI" id="CHEBI:18248"/>
    </ligandPart>
</feature>
<dbReference type="Pfam" id="PF00067">
    <property type="entry name" value="p450"/>
    <property type="match status" value="1"/>
</dbReference>
<evidence type="ECO:0000256" key="1">
    <source>
        <dbReference type="PIRSR" id="PIRSR602401-1"/>
    </source>
</evidence>
<dbReference type="PANTHER" id="PTHR24305">
    <property type="entry name" value="CYTOCHROME P450"/>
    <property type="match status" value="1"/>
</dbReference>
<name>A0A9W9NU10_9EURO</name>
<proteinExistence type="predicted"/>
<dbReference type="PRINTS" id="PR00385">
    <property type="entry name" value="P450"/>
</dbReference>
<dbReference type="InterPro" id="IPR001128">
    <property type="entry name" value="Cyt_P450"/>
</dbReference>
<dbReference type="InterPro" id="IPR036396">
    <property type="entry name" value="Cyt_P450_sf"/>
</dbReference>
<dbReference type="Gene3D" id="1.10.630.10">
    <property type="entry name" value="Cytochrome P450"/>
    <property type="match status" value="1"/>
</dbReference>
<dbReference type="FunFam" id="1.10.630.10:FF:000051">
    <property type="entry name" value="Cytochrome P450 monooxygenase (Fum15)"/>
    <property type="match status" value="1"/>
</dbReference>
<keyword evidence="1" id="KW-0408">Iron</keyword>
<dbReference type="GeneID" id="83203971"/>
<protein>
    <recommendedName>
        <fullName evidence="4">Cytochrome P450 monooxygenase</fullName>
    </recommendedName>
</protein>
<dbReference type="Proteomes" id="UP001150941">
    <property type="component" value="Unassembled WGS sequence"/>
</dbReference>
<dbReference type="InterPro" id="IPR050121">
    <property type="entry name" value="Cytochrome_P450_monoxygenase"/>
</dbReference>